<sequence>MQALTTGTPTADHCGTIFVAVELSQKTWLVTLHSPDRDRISRHKLEGGDHTELLALIERIRAKVAEKFGSAPGVVSCYEAGYDGFWLHRLLEAAGVTNFVFDPASIAVEQRARRAKTDRIDGELLLRTLMAYLRGEPRVVRIVRVPRVEAEDARRASRERDRLVTEQTAHTNRIKALLRLLGMAVGNPRRRDWLAWLERQRDWQGEPLPPHLLAEIKREHARLMLVREQLAALEQAQAADASPAVTTPMVERRDQLQRLKALGPAFTATLVNELFYKDFRNRREVASYCGLTPSPWKSGGIDREQGISKAGNRRARHKAIELAWLWLRHQGDSALSRWFRARTADAGKRAKRIAIVALARKLIVALWRYLTTGLVPELATMKA</sequence>
<evidence type="ECO:0000313" key="5">
    <source>
        <dbReference type="EMBL" id="WXC76955.1"/>
    </source>
</evidence>
<reference evidence="5" key="3">
    <citation type="submission" date="2024-03" db="EMBL/GenBank/DDBJ databases">
        <authorList>
            <person name="Bromfield E.S.P."/>
            <person name="Cloutier S."/>
        </authorList>
    </citation>
    <scope>NUCLEOTIDE SEQUENCE</scope>
    <source>
        <strain evidence="5">5S5</strain>
    </source>
</reference>
<dbReference type="RefSeq" id="WP_166204214.1">
    <property type="nucleotide sequence ID" value="NZ_CP088285.1"/>
</dbReference>
<dbReference type="EMBL" id="CP147711">
    <property type="protein sequence ID" value="WXC77166.1"/>
    <property type="molecule type" value="Genomic_DNA"/>
</dbReference>
<gene>
    <name evidence="3" type="ORF">HAP48_017815</name>
    <name evidence="4" type="ORF">HAP48_019455</name>
    <name evidence="5" type="ORF">WDK88_26180</name>
    <name evidence="6" type="ORF">WDK88_27345</name>
</gene>
<dbReference type="EMBL" id="JAAOLE020000001">
    <property type="protein sequence ID" value="NVI45091.1"/>
    <property type="molecule type" value="Genomic_DNA"/>
</dbReference>
<feature type="domain" description="Transposase IS110-like N-terminal" evidence="1">
    <location>
        <begin position="49"/>
        <end position="180"/>
    </location>
</feature>
<feature type="domain" description="Transposase IS116/IS110/IS902 C-terminal" evidence="2">
    <location>
        <begin position="255"/>
        <end position="331"/>
    </location>
</feature>
<dbReference type="InterPro" id="IPR002525">
    <property type="entry name" value="Transp_IS110-like_N"/>
</dbReference>
<evidence type="ECO:0000313" key="6">
    <source>
        <dbReference type="EMBL" id="WXC77166.1"/>
    </source>
</evidence>
<accession>A0A973W0D5</accession>
<dbReference type="AlphaFoldDB" id="A0A973W0D5"/>
<dbReference type="EMBL" id="JAAOLE020000001">
    <property type="protein sequence ID" value="NVI44771.1"/>
    <property type="molecule type" value="Genomic_DNA"/>
</dbReference>
<dbReference type="InterPro" id="IPR003346">
    <property type="entry name" value="Transposase_20"/>
</dbReference>
<dbReference type="Pfam" id="PF02371">
    <property type="entry name" value="Transposase_20"/>
    <property type="match status" value="1"/>
</dbReference>
<dbReference type="InterPro" id="IPR047650">
    <property type="entry name" value="Transpos_IS110"/>
</dbReference>
<dbReference type="PANTHER" id="PTHR33055:SF3">
    <property type="entry name" value="PUTATIVE TRANSPOSASE FOR IS117-RELATED"/>
    <property type="match status" value="1"/>
</dbReference>
<dbReference type="Pfam" id="PF01548">
    <property type="entry name" value="DEDD_Tnp_IS110"/>
    <property type="match status" value="1"/>
</dbReference>
<dbReference type="GO" id="GO:0006313">
    <property type="term" value="P:DNA transposition"/>
    <property type="evidence" value="ECO:0007669"/>
    <property type="project" value="InterPro"/>
</dbReference>
<dbReference type="NCBIfam" id="NF033542">
    <property type="entry name" value="transpos_IS110"/>
    <property type="match status" value="1"/>
</dbReference>
<name>A0A973W0D5_9BRAD</name>
<evidence type="ECO:0000313" key="7">
    <source>
        <dbReference type="Proteomes" id="UP001432046"/>
    </source>
</evidence>
<dbReference type="EMBL" id="CP147711">
    <property type="protein sequence ID" value="WXC76955.1"/>
    <property type="molecule type" value="Genomic_DNA"/>
</dbReference>
<dbReference type="GO" id="GO:0003677">
    <property type="term" value="F:DNA binding"/>
    <property type="evidence" value="ECO:0007669"/>
    <property type="project" value="InterPro"/>
</dbReference>
<reference evidence="4" key="1">
    <citation type="submission" date="2020-06" db="EMBL/GenBank/DDBJ databases">
        <title>Whole Genome Sequence of Bradyrhizobium sp. Strain 1S1.</title>
        <authorList>
            <person name="Bromfield E.S.P."/>
            <person name="Cloutier S."/>
        </authorList>
    </citation>
    <scope>NUCLEOTIDE SEQUENCE [LARGE SCALE GENOMIC DNA]</scope>
    <source>
        <strain evidence="4">1S1</strain>
    </source>
</reference>
<dbReference type="Proteomes" id="UP001432046">
    <property type="component" value="Chromosome"/>
</dbReference>
<dbReference type="GO" id="GO:0004803">
    <property type="term" value="F:transposase activity"/>
    <property type="evidence" value="ECO:0007669"/>
    <property type="project" value="InterPro"/>
</dbReference>
<protein>
    <submittedName>
        <fullName evidence="4">IS110 family transposase</fullName>
    </submittedName>
</protein>
<evidence type="ECO:0000313" key="4">
    <source>
        <dbReference type="EMBL" id="NVI45091.1"/>
    </source>
</evidence>
<organism evidence="4">
    <name type="scientific">Bradyrhizobium septentrionale</name>
    <dbReference type="NCBI Taxonomy" id="1404411"/>
    <lineage>
        <taxon>Bacteria</taxon>
        <taxon>Pseudomonadati</taxon>
        <taxon>Pseudomonadota</taxon>
        <taxon>Alphaproteobacteria</taxon>
        <taxon>Hyphomicrobiales</taxon>
        <taxon>Nitrobacteraceae</taxon>
        <taxon>Bradyrhizobium</taxon>
    </lineage>
</organism>
<evidence type="ECO:0000313" key="3">
    <source>
        <dbReference type="EMBL" id="NVI44771.1"/>
    </source>
</evidence>
<proteinExistence type="predicted"/>
<dbReference type="PANTHER" id="PTHR33055">
    <property type="entry name" value="TRANSPOSASE FOR INSERTION SEQUENCE ELEMENT IS1111A"/>
    <property type="match status" value="1"/>
</dbReference>
<keyword evidence="7" id="KW-1185">Reference proteome</keyword>
<evidence type="ECO:0000259" key="2">
    <source>
        <dbReference type="Pfam" id="PF02371"/>
    </source>
</evidence>
<evidence type="ECO:0000259" key="1">
    <source>
        <dbReference type="Pfam" id="PF01548"/>
    </source>
</evidence>
<reference evidence="5" key="2">
    <citation type="journal article" date="2021" name="Int. J. Syst. Evol. Microbiol.">
        <title>Bradyrhizobium septentrionale sp. nov. (sv. septentrionale) and Bradyrhizobium quebecense sp. nov. (sv. septentrionale) associated with legumes native to Canada possess rearranged symbiosis genes and numerous insertion sequences.</title>
        <authorList>
            <person name="Bromfield E.S.P."/>
            <person name="Cloutier S."/>
        </authorList>
    </citation>
    <scope>NUCLEOTIDE SEQUENCE</scope>
    <source>
        <strain evidence="5">5S5</strain>
    </source>
</reference>